<gene>
    <name evidence="3" type="ORF">GCM10022381_26090</name>
</gene>
<keyword evidence="2" id="KW-0007">Acetylation</keyword>
<keyword evidence="1" id="KW-0597">Phosphoprotein</keyword>
<keyword evidence="4" id="KW-1185">Reference proteome</keyword>
<accession>A0ABP7KMZ4</accession>
<proteinExistence type="predicted"/>
<comment type="caution">
    <text evidence="3">The sequence shown here is derived from an EMBL/GenBank/DDBJ whole genome shotgun (WGS) entry which is preliminary data.</text>
</comment>
<evidence type="ECO:0008006" key="5">
    <source>
        <dbReference type="Google" id="ProtNLM"/>
    </source>
</evidence>
<dbReference type="PANTHER" id="PTHR28623">
    <property type="entry name" value="PROTEIN FAM118B"/>
    <property type="match status" value="1"/>
</dbReference>
<dbReference type="EMBL" id="BAABCN010000007">
    <property type="protein sequence ID" value="GAA3882606.1"/>
    <property type="molecule type" value="Genomic_DNA"/>
</dbReference>
<dbReference type="Pfam" id="PF13289">
    <property type="entry name" value="SIR2_2"/>
    <property type="match status" value="1"/>
</dbReference>
<reference evidence="4" key="1">
    <citation type="journal article" date="2019" name="Int. J. Syst. Evol. Microbiol.">
        <title>The Global Catalogue of Microorganisms (GCM) 10K type strain sequencing project: providing services to taxonomists for standard genome sequencing and annotation.</title>
        <authorList>
            <consortium name="The Broad Institute Genomics Platform"/>
            <consortium name="The Broad Institute Genome Sequencing Center for Infectious Disease"/>
            <person name="Wu L."/>
            <person name="Ma J."/>
        </authorList>
    </citation>
    <scope>NUCLEOTIDE SEQUENCE [LARGE SCALE GENOMIC DNA]</scope>
    <source>
        <strain evidence="4">JCM 17021</strain>
    </source>
</reference>
<evidence type="ECO:0000313" key="3">
    <source>
        <dbReference type="EMBL" id="GAA3882606.1"/>
    </source>
</evidence>
<protein>
    <recommendedName>
        <fullName evidence="5">SIR2-like domain-containing protein</fullName>
    </recommendedName>
</protein>
<dbReference type="InterPro" id="IPR038916">
    <property type="entry name" value="FAM118"/>
</dbReference>
<dbReference type="Proteomes" id="UP001501803">
    <property type="component" value="Unassembled WGS sequence"/>
</dbReference>
<organism evidence="3 4">
    <name type="scientific">Leifsonia kafniensis</name>
    <dbReference type="NCBI Taxonomy" id="475957"/>
    <lineage>
        <taxon>Bacteria</taxon>
        <taxon>Bacillati</taxon>
        <taxon>Actinomycetota</taxon>
        <taxon>Actinomycetes</taxon>
        <taxon>Micrococcales</taxon>
        <taxon>Microbacteriaceae</taxon>
        <taxon>Leifsonia</taxon>
    </lineage>
</organism>
<evidence type="ECO:0000256" key="1">
    <source>
        <dbReference type="ARBA" id="ARBA00022553"/>
    </source>
</evidence>
<evidence type="ECO:0000256" key="2">
    <source>
        <dbReference type="ARBA" id="ARBA00022990"/>
    </source>
</evidence>
<sequence length="973" mass="107458">MRDGIDHLVKIGVKDDRWKQAVVGMIDAASDDDSSFLLQAATQVGDALKATDGLGYRNWLKGTVGSLQKGEEELGNAILGLPAPILTTNYDTLIEQCGQRGSSSWNDAKSMQRVLAHRSSDVGHLHGIWNDPDSVIFTSADYRKLLDSPAAQSIQSAFASSKSIVYIGVGGGLSDPNFSRFLEWQRETFPNPGLSHYRLCLKSEVEMLTRFHATDNMVLVTYGDEHHELAPFLTTLASELSDIVPSGSGMVAVGGAEIRELFEQSLIEEVIGRPEGAELELSIENLALEPVLLPIPHAQYVSQKSLKSGNDDLKRIDPEADLAAGEVILLVGDEKSGLSFAARWLALKASNVADGLPPIYTNFTQCKKSLRPLEDLIRREGRMAGLHLGKKTQIPAVALVIDDFSPYVAFSELAVRDLSSLARGFTVMTCRQGTEEAVQSQLEAAGIRCRVRYLGRLERGDIEKMAQMAAPMTFGAIAEQVWGLLCSEHLPRTPFNVAQLIYIYQRNGELGGNASSTSILEEFVALLLGRGDPHEDARFNLDHEQKMTLLERLAEGFVIDDELGAVESATVAALSSALEDLGWPESPIDILTNFLERQILIRRNGFVVFARGSFLHLFAAKRAQKSMNFRDHLLDRPLYYASAISDYAAIQRHDPVLLERAERWVDSIRWEESAGAAFAELELMTPSFEEIPPDAEELGDAVGAELAMDDASNDDDPPAFPVAKEEDVPPLWRALQTLELASRVVRDADQAGEVVQKQRVLDSLLNKWGATSSAMEGDQDYRKLFQEISSLQEKPVDSADLHTDAMRSMQTLLPAVFAFAGVSEFLASRRLLIPLERIIADFDSDTSVEKRVSAVYFLVAVAEPGWAEKARTVLSGVGNLWVMRNWILMLLLYKYMENSSGAEDDTILRMCVDIVARGTKYKDDAERRRHNALLLRQLPQARELERKRQRAQIAIKRDQVALPKPTASAIAGA</sequence>
<dbReference type="PANTHER" id="PTHR28623:SF2">
    <property type="entry name" value="PROTEIN FAM118A"/>
    <property type="match status" value="1"/>
</dbReference>
<name>A0ABP7KMZ4_9MICO</name>
<evidence type="ECO:0000313" key="4">
    <source>
        <dbReference type="Proteomes" id="UP001501803"/>
    </source>
</evidence>